<keyword evidence="1" id="KW-1133">Transmembrane helix</keyword>
<feature type="transmembrane region" description="Helical" evidence="1">
    <location>
        <begin position="56"/>
        <end position="75"/>
    </location>
</feature>
<evidence type="ECO:0000313" key="3">
    <source>
        <dbReference type="Proteomes" id="UP000053660"/>
    </source>
</evidence>
<protein>
    <submittedName>
        <fullName evidence="2">Uncharacterized protein</fullName>
    </submittedName>
</protein>
<sequence length="156" mass="17977">MPERLERIARALSLCLNTVFFLLSLFLIVLVCLAAINAPKPEISPQPLNSYPQHILAQVAMIMAQLIAVAFTITVRNRLHLKLEESWRDRPGCMLGAECVPVKRFLQSETRMIIFLCVFLVLQIVQLIASSIVCEYRSHAERKEQLRQHEEEEDEY</sequence>
<dbReference type="EMBL" id="KN551677">
    <property type="protein sequence ID" value="KHJ91964.1"/>
    <property type="molecule type" value="Genomic_DNA"/>
</dbReference>
<evidence type="ECO:0000313" key="2">
    <source>
        <dbReference type="EMBL" id="KHJ91964.1"/>
    </source>
</evidence>
<evidence type="ECO:0000256" key="1">
    <source>
        <dbReference type="SAM" id="Phobius"/>
    </source>
</evidence>
<keyword evidence="1" id="KW-0472">Membrane</keyword>
<feature type="transmembrane region" description="Helical" evidence="1">
    <location>
        <begin position="113"/>
        <end position="133"/>
    </location>
</feature>
<feature type="transmembrane region" description="Helical" evidence="1">
    <location>
        <begin position="12"/>
        <end position="36"/>
    </location>
</feature>
<keyword evidence="3" id="KW-1185">Reference proteome</keyword>
<dbReference type="Proteomes" id="UP000053660">
    <property type="component" value="Unassembled WGS sequence"/>
</dbReference>
<proteinExistence type="predicted"/>
<reference evidence="2 3" key="1">
    <citation type="submission" date="2014-03" db="EMBL/GenBank/DDBJ databases">
        <title>Draft genome of the hookworm Oesophagostomum dentatum.</title>
        <authorList>
            <person name="Mitreva M."/>
        </authorList>
    </citation>
    <scope>NUCLEOTIDE SEQUENCE [LARGE SCALE GENOMIC DNA]</scope>
    <source>
        <strain evidence="2 3">OD-Hann</strain>
    </source>
</reference>
<accession>A0A0B1T403</accession>
<dbReference type="AlphaFoldDB" id="A0A0B1T403"/>
<gene>
    <name evidence="2" type="ORF">OESDEN_08155</name>
</gene>
<dbReference type="OrthoDB" id="5829330at2759"/>
<keyword evidence="1" id="KW-0812">Transmembrane</keyword>
<name>A0A0B1T403_OESDE</name>
<organism evidence="2 3">
    <name type="scientific">Oesophagostomum dentatum</name>
    <name type="common">Nodular worm</name>
    <dbReference type="NCBI Taxonomy" id="61180"/>
    <lineage>
        <taxon>Eukaryota</taxon>
        <taxon>Metazoa</taxon>
        <taxon>Ecdysozoa</taxon>
        <taxon>Nematoda</taxon>
        <taxon>Chromadorea</taxon>
        <taxon>Rhabditida</taxon>
        <taxon>Rhabditina</taxon>
        <taxon>Rhabditomorpha</taxon>
        <taxon>Strongyloidea</taxon>
        <taxon>Strongylidae</taxon>
        <taxon>Oesophagostomum</taxon>
    </lineage>
</organism>